<comment type="caution">
    <text evidence="1">The sequence shown here is derived from an EMBL/GenBank/DDBJ whole genome shotgun (WGS) entry which is preliminary data.</text>
</comment>
<gene>
    <name evidence="1" type="ORF">C5Y93_23460</name>
</gene>
<name>A0A2S8GH21_9BACT</name>
<dbReference type="AlphaFoldDB" id="A0A2S8GH21"/>
<accession>A0A2S8GH21</accession>
<reference evidence="1 2" key="1">
    <citation type="submission" date="2018-02" db="EMBL/GenBank/DDBJ databases">
        <title>Comparative genomes isolates from brazilian mangrove.</title>
        <authorList>
            <person name="Araujo J.E."/>
            <person name="Taketani R.G."/>
            <person name="Silva M.C.P."/>
            <person name="Loureco M.V."/>
            <person name="Andreote F.D."/>
        </authorList>
    </citation>
    <scope>NUCLEOTIDE SEQUENCE [LARGE SCALE GENOMIC DNA]</scope>
    <source>
        <strain evidence="1 2">Nap-Phe MGV</strain>
    </source>
</reference>
<evidence type="ECO:0000313" key="2">
    <source>
        <dbReference type="Proteomes" id="UP000237819"/>
    </source>
</evidence>
<dbReference type="EMBL" id="PUHZ01000023">
    <property type="protein sequence ID" value="PQO43610.1"/>
    <property type="molecule type" value="Genomic_DNA"/>
</dbReference>
<evidence type="ECO:0000313" key="1">
    <source>
        <dbReference type="EMBL" id="PQO43610.1"/>
    </source>
</evidence>
<protein>
    <submittedName>
        <fullName evidence="1">Uncharacterized protein</fullName>
    </submittedName>
</protein>
<sequence>MPTLMIVLRREIPDILPYVHGESLTECEDELAQIAEALGVTPLTHFFGQGPDGTDFFLDDEDELGESFEMPEEVWFPPADGLATIAALLSHLQATPECVADAARISMELREWQSLLHSAERHNVTWHVGVDF</sequence>
<dbReference type="Proteomes" id="UP000237819">
    <property type="component" value="Unassembled WGS sequence"/>
</dbReference>
<proteinExistence type="predicted"/>
<dbReference type="RefSeq" id="WP_105337895.1">
    <property type="nucleotide sequence ID" value="NZ_PUHZ01000023.1"/>
</dbReference>
<organism evidence="1 2">
    <name type="scientific">Blastopirellula marina</name>
    <dbReference type="NCBI Taxonomy" id="124"/>
    <lineage>
        <taxon>Bacteria</taxon>
        <taxon>Pseudomonadati</taxon>
        <taxon>Planctomycetota</taxon>
        <taxon>Planctomycetia</taxon>
        <taxon>Pirellulales</taxon>
        <taxon>Pirellulaceae</taxon>
        <taxon>Blastopirellula</taxon>
    </lineage>
</organism>
<dbReference type="OrthoDB" id="279836at2"/>